<gene>
    <name evidence="4" type="ORF">FHL02_08490</name>
    <name evidence="3" type="ORF">FHL03_04160</name>
</gene>
<evidence type="ECO:0000313" key="5">
    <source>
        <dbReference type="Proteomes" id="UP000380386"/>
    </source>
</evidence>
<sequence>MKLKKALISSSFAIAIALTGITVASGTANADTTNNTNTTGDAYVTTQVAPQNVSTSTDAAQTATDASTDTTKDTDTNAVATSATTDTQTQEQAPQANVTDSSATQATTTAATDTTSATKSDENPVVSKIKTTAKKAVGDIVGKDIVGPVSGDVLSKVKPLSNVYAGAVGFADPESNSLGNASHAIQDAAIDVVGAIPGVGGVASTVMKLVQPLDLVDNAIGGVYGLATGKNNLIPDAIGNKVADAINNKDADTKEAKAATVPADTAFYSNRKLNNKVTTTTQAPLFNVMGETATRSLAPNTAWFTDLQRVNTKTGQTFYRVSTNEYVRAQDVVLS</sequence>
<dbReference type="EMBL" id="VDFM01000011">
    <property type="protein sequence ID" value="MQS53056.1"/>
    <property type="molecule type" value="Genomic_DNA"/>
</dbReference>
<dbReference type="AlphaFoldDB" id="A0A5P0ZIW3"/>
<evidence type="ECO:0000313" key="6">
    <source>
        <dbReference type="Proteomes" id="UP000436655"/>
    </source>
</evidence>
<reference evidence="5 6" key="1">
    <citation type="journal article" date="2019" name="Syst. Appl. Microbiol.">
        <title>Polyphasic characterization of two novel Lactobacillus spp. isolated from blown salami packages: Description of Lactobacillus halodurans sp. nov. and Lactobacillus salsicarnum sp. nov.</title>
        <authorList>
            <person name="Schuster J.A."/>
            <person name="Klingl A."/>
            <person name="Vogel R.F."/>
            <person name="Ehrmann M.A."/>
        </authorList>
    </citation>
    <scope>NUCLEOTIDE SEQUENCE [LARGE SCALE GENOMIC DNA]</scope>
    <source>
        <strain evidence="3 6">TMW 1.2098</strain>
        <strain evidence="4 5">TMW 1.2118</strain>
    </source>
</reference>
<dbReference type="RefSeq" id="WP_153383588.1">
    <property type="nucleotide sequence ID" value="NZ_VDFM01000011.1"/>
</dbReference>
<organism evidence="4 5">
    <name type="scientific">Companilactobacillus mishanensis</name>
    <dbReference type="NCBI Taxonomy" id="2486008"/>
    <lineage>
        <taxon>Bacteria</taxon>
        <taxon>Bacillati</taxon>
        <taxon>Bacillota</taxon>
        <taxon>Bacilli</taxon>
        <taxon>Lactobacillales</taxon>
        <taxon>Lactobacillaceae</taxon>
        <taxon>Companilactobacillus</taxon>
    </lineage>
</organism>
<evidence type="ECO:0000256" key="2">
    <source>
        <dbReference type="SAM" id="SignalP"/>
    </source>
</evidence>
<reference evidence="3" key="2">
    <citation type="submission" date="2019-05" db="EMBL/GenBank/DDBJ databases">
        <authorList>
            <person name="Schuster J.A."/>
            <person name="Ehrmann M.A."/>
        </authorList>
    </citation>
    <scope>NUCLEOTIDE SEQUENCE</scope>
    <source>
        <strain evidence="3">TMW 1.2098</strain>
    </source>
</reference>
<feature type="signal peptide" evidence="2">
    <location>
        <begin position="1"/>
        <end position="30"/>
    </location>
</feature>
<dbReference type="Proteomes" id="UP000380386">
    <property type="component" value="Unassembled WGS sequence"/>
</dbReference>
<name>A0A5P0ZIW3_9LACO</name>
<evidence type="ECO:0000256" key="1">
    <source>
        <dbReference type="SAM" id="MobiDB-lite"/>
    </source>
</evidence>
<evidence type="ECO:0008006" key="7">
    <source>
        <dbReference type="Google" id="ProtNLM"/>
    </source>
</evidence>
<comment type="caution">
    <text evidence="4">The sequence shown here is derived from an EMBL/GenBank/DDBJ whole genome shotgun (WGS) entry which is preliminary data.</text>
</comment>
<feature type="compositionally biased region" description="Polar residues" evidence="1">
    <location>
        <begin position="82"/>
        <end position="98"/>
    </location>
</feature>
<feature type="compositionally biased region" description="Low complexity" evidence="1">
    <location>
        <begin position="54"/>
        <end position="69"/>
    </location>
</feature>
<accession>A0A5P0ZIW3</accession>
<dbReference type="OrthoDB" id="2295570at2"/>
<feature type="compositionally biased region" description="Low complexity" evidence="1">
    <location>
        <begin position="99"/>
        <end position="118"/>
    </location>
</feature>
<dbReference type="EMBL" id="VDFN01000002">
    <property type="protein sequence ID" value="MQS44676.1"/>
    <property type="molecule type" value="Genomic_DNA"/>
</dbReference>
<protein>
    <recommendedName>
        <fullName evidence="7">Surface layer protein A domain-containing protein</fullName>
    </recommendedName>
</protein>
<proteinExistence type="predicted"/>
<feature type="chain" id="PRO_5024371485" description="Surface layer protein A domain-containing protein" evidence="2">
    <location>
        <begin position="31"/>
        <end position="335"/>
    </location>
</feature>
<evidence type="ECO:0000313" key="4">
    <source>
        <dbReference type="EMBL" id="MQS53056.1"/>
    </source>
</evidence>
<keyword evidence="6" id="KW-1185">Reference proteome</keyword>
<evidence type="ECO:0000313" key="3">
    <source>
        <dbReference type="EMBL" id="MQS44676.1"/>
    </source>
</evidence>
<feature type="region of interest" description="Disordered" evidence="1">
    <location>
        <begin position="50"/>
        <end position="124"/>
    </location>
</feature>
<keyword evidence="2" id="KW-0732">Signal</keyword>
<dbReference type="Proteomes" id="UP000436655">
    <property type="component" value="Unassembled WGS sequence"/>
</dbReference>